<organism evidence="7 8">
    <name type="scientific">Desmophyllum pertusum</name>
    <dbReference type="NCBI Taxonomy" id="174260"/>
    <lineage>
        <taxon>Eukaryota</taxon>
        <taxon>Metazoa</taxon>
        <taxon>Cnidaria</taxon>
        <taxon>Anthozoa</taxon>
        <taxon>Hexacorallia</taxon>
        <taxon>Scleractinia</taxon>
        <taxon>Caryophylliina</taxon>
        <taxon>Caryophylliidae</taxon>
        <taxon>Desmophyllum</taxon>
    </lineage>
</organism>
<keyword evidence="4" id="KW-0449">Lipoprotein</keyword>
<dbReference type="EMBL" id="MU825398">
    <property type="protein sequence ID" value="KAJ7393271.1"/>
    <property type="molecule type" value="Genomic_DNA"/>
</dbReference>
<dbReference type="GO" id="GO:0005525">
    <property type="term" value="F:GTP binding"/>
    <property type="evidence" value="ECO:0007669"/>
    <property type="project" value="UniProtKB-KW"/>
</dbReference>
<keyword evidence="5" id="KW-0636">Prenylation</keyword>
<feature type="compositionally biased region" description="Basic and acidic residues" evidence="6">
    <location>
        <begin position="179"/>
        <end position="205"/>
    </location>
</feature>
<dbReference type="PANTHER" id="PTHR47980">
    <property type="entry name" value="LD44762P"/>
    <property type="match status" value="1"/>
</dbReference>
<dbReference type="SMART" id="SM00175">
    <property type="entry name" value="RAB"/>
    <property type="match status" value="1"/>
</dbReference>
<evidence type="ECO:0000313" key="8">
    <source>
        <dbReference type="Proteomes" id="UP001163046"/>
    </source>
</evidence>
<dbReference type="AlphaFoldDB" id="A0A9X0A4H8"/>
<dbReference type="NCBIfam" id="TIGR00231">
    <property type="entry name" value="small_GTP"/>
    <property type="match status" value="1"/>
</dbReference>
<dbReference type="OrthoDB" id="5950918at2759"/>
<protein>
    <submittedName>
        <fullName evidence="7">Golgi vesicle fusion to target membrane</fullName>
    </submittedName>
</protein>
<gene>
    <name evidence="7" type="primary">Rab8a_1</name>
    <name evidence="7" type="ORF">OS493_006240</name>
</gene>
<keyword evidence="2" id="KW-0547">Nucleotide-binding</keyword>
<name>A0A9X0A4H8_9CNID</name>
<dbReference type="GO" id="GO:0003924">
    <property type="term" value="F:GTPase activity"/>
    <property type="evidence" value="ECO:0007669"/>
    <property type="project" value="InterPro"/>
</dbReference>
<sequence>MMAMNYHLLFKILLVGDREVGKAAILHPAAGDSPLTSSIGVNFLKRKLELDGKRIKLQIWNIAGQESSQALTPSYYHGAQGFMLAYDVTDKTSYDKIPEWLRIIEDYASEEDFQKILVANKCRCHERNRVVTKKEGEAFAREYGMRYTEINDLQSSEIDDALKLLIQDILSNAGSTQKAQEKSEDYDIHEEDGGHKMKEKELLLG</sequence>
<evidence type="ECO:0000256" key="1">
    <source>
        <dbReference type="ARBA" id="ARBA00006270"/>
    </source>
</evidence>
<dbReference type="Gene3D" id="3.40.50.300">
    <property type="entry name" value="P-loop containing nucleotide triphosphate hydrolases"/>
    <property type="match status" value="1"/>
</dbReference>
<accession>A0A9X0A4H8</accession>
<dbReference type="InterPro" id="IPR005225">
    <property type="entry name" value="Small_GTP-bd"/>
</dbReference>
<evidence type="ECO:0000256" key="5">
    <source>
        <dbReference type="ARBA" id="ARBA00023289"/>
    </source>
</evidence>
<evidence type="ECO:0000256" key="2">
    <source>
        <dbReference type="ARBA" id="ARBA00022741"/>
    </source>
</evidence>
<dbReference type="PRINTS" id="PR00449">
    <property type="entry name" value="RASTRNSFRMNG"/>
</dbReference>
<dbReference type="PROSITE" id="PS51421">
    <property type="entry name" value="RAS"/>
    <property type="match status" value="1"/>
</dbReference>
<dbReference type="PROSITE" id="PS51419">
    <property type="entry name" value="RAB"/>
    <property type="match status" value="1"/>
</dbReference>
<evidence type="ECO:0000313" key="7">
    <source>
        <dbReference type="EMBL" id="KAJ7393271.1"/>
    </source>
</evidence>
<dbReference type="InterPro" id="IPR050305">
    <property type="entry name" value="Small_GTPase_Rab"/>
</dbReference>
<dbReference type="SUPFAM" id="SSF52540">
    <property type="entry name" value="P-loop containing nucleoside triphosphate hydrolases"/>
    <property type="match status" value="1"/>
</dbReference>
<feature type="region of interest" description="Disordered" evidence="6">
    <location>
        <begin position="176"/>
        <end position="205"/>
    </location>
</feature>
<evidence type="ECO:0000256" key="4">
    <source>
        <dbReference type="ARBA" id="ARBA00023288"/>
    </source>
</evidence>
<dbReference type="SMART" id="SM00174">
    <property type="entry name" value="RHO"/>
    <property type="match status" value="1"/>
</dbReference>
<keyword evidence="3" id="KW-0342">GTP-binding</keyword>
<evidence type="ECO:0000256" key="3">
    <source>
        <dbReference type="ARBA" id="ARBA00023134"/>
    </source>
</evidence>
<comment type="similarity">
    <text evidence="1">Belongs to the small GTPase superfamily. Rab family.</text>
</comment>
<comment type="caution">
    <text evidence="7">The sequence shown here is derived from an EMBL/GenBank/DDBJ whole genome shotgun (WGS) entry which is preliminary data.</text>
</comment>
<dbReference type="Pfam" id="PF00071">
    <property type="entry name" value="Ras"/>
    <property type="match status" value="1"/>
</dbReference>
<evidence type="ECO:0000256" key="6">
    <source>
        <dbReference type="SAM" id="MobiDB-lite"/>
    </source>
</evidence>
<dbReference type="InterPro" id="IPR027417">
    <property type="entry name" value="P-loop_NTPase"/>
</dbReference>
<dbReference type="InterPro" id="IPR001806">
    <property type="entry name" value="Small_GTPase"/>
</dbReference>
<dbReference type="Proteomes" id="UP001163046">
    <property type="component" value="Unassembled WGS sequence"/>
</dbReference>
<dbReference type="FunFam" id="3.40.50.300:FF:001447">
    <property type="entry name" value="Ras-related protein Rab-1B"/>
    <property type="match status" value="1"/>
</dbReference>
<reference evidence="7" key="1">
    <citation type="submission" date="2023-01" db="EMBL/GenBank/DDBJ databases">
        <title>Genome assembly of the deep-sea coral Lophelia pertusa.</title>
        <authorList>
            <person name="Herrera S."/>
            <person name="Cordes E."/>
        </authorList>
    </citation>
    <scope>NUCLEOTIDE SEQUENCE</scope>
    <source>
        <strain evidence="7">USNM1676648</strain>
        <tissue evidence="7">Polyp</tissue>
    </source>
</reference>
<keyword evidence="8" id="KW-1185">Reference proteome</keyword>
<proteinExistence type="inferred from homology"/>
<dbReference type="SMART" id="SM00173">
    <property type="entry name" value="RAS"/>
    <property type="match status" value="1"/>
</dbReference>